<dbReference type="Proteomes" id="UP000199735">
    <property type="component" value="Unassembled WGS sequence"/>
</dbReference>
<accession>A0AAX2EGT5</accession>
<dbReference type="OrthoDB" id="1755031at2"/>
<dbReference type="EMBL" id="FOCD01000002">
    <property type="protein sequence ID" value="SEN44313.1"/>
    <property type="molecule type" value="Genomic_DNA"/>
</dbReference>
<sequence>MDNYLERLKKLSDLEPKTLEQMALKLSEEAGEVSQAVLSYSDASGSGYKQLDKEDIKEECVDTVLVALSLFYKLSDREGELQELLDKKMTKWESNIS</sequence>
<dbReference type="Gene3D" id="1.10.287.1080">
    <property type="entry name" value="MazG-like"/>
    <property type="match status" value="1"/>
</dbReference>
<gene>
    <name evidence="1" type="ORF">GZ22_13905</name>
    <name evidence="2" type="ORF">SAMN04489762_2262</name>
</gene>
<reference evidence="2 4" key="2">
    <citation type="submission" date="2016-10" db="EMBL/GenBank/DDBJ databases">
        <authorList>
            <person name="Varghese N."/>
            <person name="Submissions S."/>
        </authorList>
    </citation>
    <scope>NUCLEOTIDE SEQUENCE [LARGE SCALE GENOMIC DNA]</scope>
    <source>
        <strain evidence="2 4">DSM 21619</strain>
    </source>
</reference>
<organism evidence="1 3">
    <name type="scientific">Terribacillus saccharophilus</name>
    <dbReference type="NCBI Taxonomy" id="361277"/>
    <lineage>
        <taxon>Bacteria</taxon>
        <taxon>Bacillati</taxon>
        <taxon>Bacillota</taxon>
        <taxon>Bacilli</taxon>
        <taxon>Bacillales</taxon>
        <taxon>Bacillaceae</taxon>
        <taxon>Terribacillus</taxon>
    </lineage>
</organism>
<dbReference type="HOGENOM" id="CLU_166067_0_0_9"/>
<evidence type="ECO:0000313" key="3">
    <source>
        <dbReference type="Proteomes" id="UP000027980"/>
    </source>
</evidence>
<accession>A0A075LNS2</accession>
<name>A0A075LNS2_9BACI</name>
<evidence type="ECO:0000313" key="1">
    <source>
        <dbReference type="EMBL" id="AIF67622.1"/>
    </source>
</evidence>
<dbReference type="EMBL" id="CP008876">
    <property type="protein sequence ID" value="AIF67622.1"/>
    <property type="molecule type" value="Genomic_DNA"/>
</dbReference>
<dbReference type="CDD" id="cd11533">
    <property type="entry name" value="NTP-PPase_Af0060_like"/>
    <property type="match status" value="1"/>
</dbReference>
<evidence type="ECO:0000313" key="2">
    <source>
        <dbReference type="EMBL" id="SEN44313.1"/>
    </source>
</evidence>
<proteinExistence type="predicted"/>
<evidence type="ECO:0000313" key="4">
    <source>
        <dbReference type="Proteomes" id="UP000199735"/>
    </source>
</evidence>
<dbReference type="SUPFAM" id="SSF101386">
    <property type="entry name" value="all-alpha NTP pyrophosphatases"/>
    <property type="match status" value="1"/>
</dbReference>
<dbReference type="RefSeq" id="WP_038566081.1">
    <property type="nucleotide sequence ID" value="NZ_JARNBE010000007.1"/>
</dbReference>
<dbReference type="Proteomes" id="UP000027980">
    <property type="component" value="Chromosome"/>
</dbReference>
<reference evidence="1 3" key="1">
    <citation type="submission" date="2014-07" db="EMBL/GenBank/DDBJ databases">
        <title>Complete genome sequence of a moderately halophilic bacterium Terribacillus aidingensis MP602, isolated from Cryptomeria fortunei in Tianmu mountain in China.</title>
        <authorList>
            <person name="Wang Y."/>
            <person name="Lu P."/>
            <person name="Zhang L."/>
        </authorList>
    </citation>
    <scope>NUCLEOTIDE SEQUENCE [LARGE SCALE GENOMIC DNA]</scope>
    <source>
        <strain evidence="1 3">MP602</strain>
    </source>
</reference>
<dbReference type="InterPro" id="IPR044548">
    <property type="entry name" value="AF0060_NTP-PPase_MazG-like"/>
</dbReference>
<dbReference type="KEGG" id="tap:GZ22_13905"/>
<dbReference type="AlphaFoldDB" id="A0A075LNS2"/>
<protein>
    <submittedName>
        <fullName evidence="2">MazG nucleotide pyrophosphohydrolase domain-containing protein</fullName>
    </submittedName>
</protein>